<dbReference type="AlphaFoldDB" id="A0A9W6QGI9"/>
<comment type="caution">
    <text evidence="1">The sequence shown here is derived from an EMBL/GenBank/DDBJ whole genome shotgun (WGS) entry which is preliminary data.</text>
</comment>
<proteinExistence type="predicted"/>
<gene>
    <name evidence="1" type="ORF">Kpho02_68540</name>
</gene>
<organism evidence="1 2">
    <name type="scientific">Kitasatospora phosalacinea</name>
    <dbReference type="NCBI Taxonomy" id="2065"/>
    <lineage>
        <taxon>Bacteria</taxon>
        <taxon>Bacillati</taxon>
        <taxon>Actinomycetota</taxon>
        <taxon>Actinomycetes</taxon>
        <taxon>Kitasatosporales</taxon>
        <taxon>Streptomycetaceae</taxon>
        <taxon>Kitasatospora</taxon>
    </lineage>
</organism>
<name>A0A9W6QGI9_9ACTN</name>
<sequence>MSGAGLGAGANAGAPGLDPSVLQHFCDSVKGAISDNVTLKDLGKTGDTDVIRVSAPARPLVKSLYESFSKVAEDLPGRSARNLPGDRALDGVPNRNFHADVQLKDGRAQAITFDLAQFADQDGWATHLPLRIGISGEGQAVTAPADAVDLDLGKFQDMLAAMDEGSDFEDDGDFSTGGSGIDSYAPALPLTASEYAQLEALGIDRKTAEELNREGLGFAQIKALGPELT</sequence>
<evidence type="ECO:0000313" key="1">
    <source>
        <dbReference type="EMBL" id="GLW74556.1"/>
    </source>
</evidence>
<dbReference type="EMBL" id="BSSA01000036">
    <property type="protein sequence ID" value="GLW74556.1"/>
    <property type="molecule type" value="Genomic_DNA"/>
</dbReference>
<dbReference type="Proteomes" id="UP001165041">
    <property type="component" value="Unassembled WGS sequence"/>
</dbReference>
<reference evidence="1" key="1">
    <citation type="submission" date="2023-02" db="EMBL/GenBank/DDBJ databases">
        <title>Kitasatospora phosalacinea NBRC 14627.</title>
        <authorList>
            <person name="Ichikawa N."/>
            <person name="Sato H."/>
            <person name="Tonouchi N."/>
        </authorList>
    </citation>
    <scope>NUCLEOTIDE SEQUENCE</scope>
    <source>
        <strain evidence="1">NBRC 14627</strain>
    </source>
</reference>
<protein>
    <submittedName>
        <fullName evidence="1">Uncharacterized protein</fullName>
    </submittedName>
</protein>
<evidence type="ECO:0000313" key="2">
    <source>
        <dbReference type="Proteomes" id="UP001165041"/>
    </source>
</evidence>
<accession>A0A9W6QGI9</accession>